<dbReference type="Pfam" id="PF13673">
    <property type="entry name" value="Acetyltransf_10"/>
    <property type="match status" value="1"/>
</dbReference>
<proteinExistence type="predicted"/>
<dbReference type="InterPro" id="IPR000182">
    <property type="entry name" value="GNAT_dom"/>
</dbReference>
<dbReference type="InterPro" id="IPR016181">
    <property type="entry name" value="Acyl_CoA_acyltransferase"/>
</dbReference>
<dbReference type="EMBL" id="CP025334">
    <property type="protein sequence ID" value="AZT97649.1"/>
    <property type="molecule type" value="Genomic_DNA"/>
</dbReference>
<sequence length="163" mass="17998">MPITIRTAQADDIPALITLRAYLLDHGDATYAATDEYARLAWREAYRQWLLPRIGQADVLTLVAEASGPEPSLVGMVTGIIDQRPPGPDCLTGRTGWVQSLVVETSRRREGISSALMHELMAWFTSQEASKVVLHATAEAEPLYRRLGFSETGEPTYERSVIA</sequence>
<protein>
    <submittedName>
        <fullName evidence="4">GNAT family N-acetyltransferase</fullName>
    </submittedName>
</protein>
<dbReference type="PANTHER" id="PTHR43877:SF1">
    <property type="entry name" value="ACETYLTRANSFERASE"/>
    <property type="match status" value="1"/>
</dbReference>
<dbReference type="InterPro" id="IPR050832">
    <property type="entry name" value="Bact_Acetyltransf"/>
</dbReference>
<feature type="domain" description="N-acetyltransferase" evidence="3">
    <location>
        <begin position="3"/>
        <end position="163"/>
    </location>
</feature>
<dbReference type="Gene3D" id="3.40.630.30">
    <property type="match status" value="1"/>
</dbReference>
<evidence type="ECO:0000256" key="1">
    <source>
        <dbReference type="ARBA" id="ARBA00022679"/>
    </source>
</evidence>
<keyword evidence="1 4" id="KW-0808">Transferase</keyword>
<evidence type="ECO:0000259" key="3">
    <source>
        <dbReference type="PROSITE" id="PS51186"/>
    </source>
</evidence>
<evidence type="ECO:0000313" key="4">
    <source>
        <dbReference type="EMBL" id="AZT97649.1"/>
    </source>
</evidence>
<dbReference type="PANTHER" id="PTHR43877">
    <property type="entry name" value="AMINOALKYLPHOSPHONATE N-ACETYLTRANSFERASE-RELATED-RELATED"/>
    <property type="match status" value="1"/>
</dbReference>
<dbReference type="PROSITE" id="PS51186">
    <property type="entry name" value="GNAT"/>
    <property type="match status" value="1"/>
</dbReference>
<dbReference type="AlphaFoldDB" id="A0A3T0DRS9"/>
<reference evidence="4 5" key="2">
    <citation type="submission" date="2019-01" db="EMBL/GenBank/DDBJ databases">
        <title>Comparative genomic analysis of Brevibacterium aurantiacum sheds light on its evolution and its adaptation to smear-ripened cheeses.</title>
        <authorList>
            <person name="Moineau S."/>
        </authorList>
    </citation>
    <scope>NUCLEOTIDE SEQUENCE [LARGE SCALE GENOMIC DNA]</scope>
    <source>
        <strain evidence="4 5">SMQ-1420</strain>
    </source>
</reference>
<dbReference type="SUPFAM" id="SSF55729">
    <property type="entry name" value="Acyl-CoA N-acyltransferases (Nat)"/>
    <property type="match status" value="1"/>
</dbReference>
<evidence type="ECO:0000313" key="5">
    <source>
        <dbReference type="Proteomes" id="UP000282731"/>
    </source>
</evidence>
<dbReference type="CDD" id="cd04301">
    <property type="entry name" value="NAT_SF"/>
    <property type="match status" value="1"/>
</dbReference>
<reference evidence="4 5" key="1">
    <citation type="submission" date="2017-12" db="EMBL/GenBank/DDBJ databases">
        <authorList>
            <person name="Levesque S."/>
        </authorList>
    </citation>
    <scope>NUCLEOTIDE SEQUENCE [LARGE SCALE GENOMIC DNA]</scope>
    <source>
        <strain evidence="4 5">SMQ-1420</strain>
    </source>
</reference>
<gene>
    <name evidence="4" type="ORF">CXR27_12035</name>
</gene>
<keyword evidence="2" id="KW-0012">Acyltransferase</keyword>
<organism evidence="4 5">
    <name type="scientific">Brevibacterium aurantiacum</name>
    <dbReference type="NCBI Taxonomy" id="273384"/>
    <lineage>
        <taxon>Bacteria</taxon>
        <taxon>Bacillati</taxon>
        <taxon>Actinomycetota</taxon>
        <taxon>Actinomycetes</taxon>
        <taxon>Micrococcales</taxon>
        <taxon>Brevibacteriaceae</taxon>
        <taxon>Brevibacterium</taxon>
    </lineage>
</organism>
<dbReference type="GO" id="GO:0016747">
    <property type="term" value="F:acyltransferase activity, transferring groups other than amino-acyl groups"/>
    <property type="evidence" value="ECO:0007669"/>
    <property type="project" value="InterPro"/>
</dbReference>
<name>A0A3T0DRS9_BREAU</name>
<dbReference type="Proteomes" id="UP000282731">
    <property type="component" value="Chromosome"/>
</dbReference>
<evidence type="ECO:0000256" key="2">
    <source>
        <dbReference type="ARBA" id="ARBA00023315"/>
    </source>
</evidence>
<accession>A0A3T0DRS9</accession>
<dbReference type="RefSeq" id="WP_127362136.1">
    <property type="nucleotide sequence ID" value="NZ_CP025334.1"/>
</dbReference>